<reference evidence="3 4" key="1">
    <citation type="journal article" date="2019" name="Nat. Ecol. Evol.">
        <title>Megaphylogeny resolves global patterns of mushroom evolution.</title>
        <authorList>
            <person name="Varga T."/>
            <person name="Krizsan K."/>
            <person name="Foldi C."/>
            <person name="Dima B."/>
            <person name="Sanchez-Garcia M."/>
            <person name="Sanchez-Ramirez S."/>
            <person name="Szollosi G.J."/>
            <person name="Szarkandi J.G."/>
            <person name="Papp V."/>
            <person name="Albert L."/>
            <person name="Andreopoulos W."/>
            <person name="Angelini C."/>
            <person name="Antonin V."/>
            <person name="Barry K.W."/>
            <person name="Bougher N.L."/>
            <person name="Buchanan P."/>
            <person name="Buyck B."/>
            <person name="Bense V."/>
            <person name="Catcheside P."/>
            <person name="Chovatia M."/>
            <person name="Cooper J."/>
            <person name="Damon W."/>
            <person name="Desjardin D."/>
            <person name="Finy P."/>
            <person name="Geml J."/>
            <person name="Haridas S."/>
            <person name="Hughes K."/>
            <person name="Justo A."/>
            <person name="Karasinski D."/>
            <person name="Kautmanova I."/>
            <person name="Kiss B."/>
            <person name="Kocsube S."/>
            <person name="Kotiranta H."/>
            <person name="LaButti K.M."/>
            <person name="Lechner B.E."/>
            <person name="Liimatainen K."/>
            <person name="Lipzen A."/>
            <person name="Lukacs Z."/>
            <person name="Mihaltcheva S."/>
            <person name="Morgado L.N."/>
            <person name="Niskanen T."/>
            <person name="Noordeloos M.E."/>
            <person name="Ohm R.A."/>
            <person name="Ortiz-Santana B."/>
            <person name="Ovrebo C."/>
            <person name="Racz N."/>
            <person name="Riley R."/>
            <person name="Savchenko A."/>
            <person name="Shiryaev A."/>
            <person name="Soop K."/>
            <person name="Spirin V."/>
            <person name="Szebenyi C."/>
            <person name="Tomsovsky M."/>
            <person name="Tulloss R.E."/>
            <person name="Uehling J."/>
            <person name="Grigoriev I.V."/>
            <person name="Vagvolgyi C."/>
            <person name="Papp T."/>
            <person name="Martin F.M."/>
            <person name="Miettinen O."/>
            <person name="Hibbett D.S."/>
            <person name="Nagy L.G."/>
        </authorList>
    </citation>
    <scope>NUCLEOTIDE SEQUENCE [LARGE SCALE GENOMIC DNA]</scope>
    <source>
        <strain evidence="3 4">CBS 962.96</strain>
    </source>
</reference>
<feature type="compositionally biased region" description="Polar residues" evidence="1">
    <location>
        <begin position="132"/>
        <end position="158"/>
    </location>
</feature>
<keyword evidence="2" id="KW-0812">Transmembrane</keyword>
<evidence type="ECO:0000256" key="2">
    <source>
        <dbReference type="SAM" id="Phobius"/>
    </source>
</evidence>
<evidence type="ECO:0008006" key="5">
    <source>
        <dbReference type="Google" id="ProtNLM"/>
    </source>
</evidence>
<dbReference type="Gene3D" id="1.20.5.510">
    <property type="entry name" value="Single helix bin"/>
    <property type="match status" value="1"/>
</dbReference>
<keyword evidence="4" id="KW-1185">Reference proteome</keyword>
<feature type="transmembrane region" description="Helical" evidence="2">
    <location>
        <begin position="175"/>
        <end position="197"/>
    </location>
</feature>
<dbReference type="Proteomes" id="UP000297245">
    <property type="component" value="Unassembled WGS sequence"/>
</dbReference>
<name>A0A4S8MME8_DENBC</name>
<feature type="compositionally biased region" description="Polar residues" evidence="1">
    <location>
        <begin position="239"/>
        <end position="254"/>
    </location>
</feature>
<sequence>MSWPWNDPDGPYHSKDFTFSVAVPQAPEQTAPVTLTWNCGKGSFCSNGVIIGAVPLPDRTTTQELVTLDQGSASGTTNFQISQTASGHFAGASSSGESSSPSAGDSSSGASSSGESSSSSAGDSSSGANSSNELTSISLTSTGQSLPSSSVSGTANDNSTDRSNDQKSSSNKTGAIVGGVVGGVLLLLLLILLAIFIRKRRLNSSPHTPGTFRRDMMVRARDPKVLYDEEDAAREPLSPQESARRTSVSTTGSEISDYHGERIDHIENEKYVAL</sequence>
<evidence type="ECO:0000313" key="3">
    <source>
        <dbReference type="EMBL" id="THV04067.1"/>
    </source>
</evidence>
<protein>
    <recommendedName>
        <fullName evidence="5">Mid2 domain-containing protein</fullName>
    </recommendedName>
</protein>
<feature type="region of interest" description="Disordered" evidence="1">
    <location>
        <begin position="228"/>
        <end position="260"/>
    </location>
</feature>
<evidence type="ECO:0000313" key="4">
    <source>
        <dbReference type="Proteomes" id="UP000297245"/>
    </source>
</evidence>
<dbReference type="AlphaFoldDB" id="A0A4S8MME8"/>
<gene>
    <name evidence="3" type="ORF">K435DRAFT_220792</name>
</gene>
<feature type="compositionally biased region" description="Low complexity" evidence="1">
    <location>
        <begin position="87"/>
        <end position="131"/>
    </location>
</feature>
<evidence type="ECO:0000256" key="1">
    <source>
        <dbReference type="SAM" id="MobiDB-lite"/>
    </source>
</evidence>
<keyword evidence="2" id="KW-1133">Transmembrane helix</keyword>
<feature type="region of interest" description="Disordered" evidence="1">
    <location>
        <begin position="87"/>
        <end position="174"/>
    </location>
</feature>
<organism evidence="3 4">
    <name type="scientific">Dendrothele bispora (strain CBS 962.96)</name>
    <dbReference type="NCBI Taxonomy" id="1314807"/>
    <lineage>
        <taxon>Eukaryota</taxon>
        <taxon>Fungi</taxon>
        <taxon>Dikarya</taxon>
        <taxon>Basidiomycota</taxon>
        <taxon>Agaricomycotina</taxon>
        <taxon>Agaricomycetes</taxon>
        <taxon>Agaricomycetidae</taxon>
        <taxon>Agaricales</taxon>
        <taxon>Agaricales incertae sedis</taxon>
        <taxon>Dendrothele</taxon>
    </lineage>
</organism>
<keyword evidence="2" id="KW-0472">Membrane</keyword>
<accession>A0A4S8MME8</accession>
<dbReference type="EMBL" id="ML179060">
    <property type="protein sequence ID" value="THV04067.1"/>
    <property type="molecule type" value="Genomic_DNA"/>
</dbReference>
<proteinExistence type="predicted"/>